<keyword evidence="1" id="KW-0175">Coiled coil</keyword>
<name>A0A699SRR2_TANCI</name>
<gene>
    <name evidence="3" type="ORF">Tci_872691</name>
</gene>
<dbReference type="AlphaFoldDB" id="A0A699SRR2"/>
<feature type="non-terminal residue" evidence="3">
    <location>
        <position position="1"/>
    </location>
</feature>
<evidence type="ECO:0000313" key="3">
    <source>
        <dbReference type="EMBL" id="GFD00722.1"/>
    </source>
</evidence>
<feature type="compositionally biased region" description="Basic and acidic residues" evidence="2">
    <location>
        <begin position="33"/>
        <end position="65"/>
    </location>
</feature>
<comment type="caution">
    <text evidence="3">The sequence shown here is derived from an EMBL/GenBank/DDBJ whole genome shotgun (WGS) entry which is preliminary data.</text>
</comment>
<sequence length="174" mass="19828">TTAAAEPHVPATTITAASIRVAAASTRRRKGVVIKDPKEESTAITHVDTKSKDKGKGIMVEEPKPMKKKQHVKMDKEYARKLHEELNKDIDWDIEKEENRAIQSINETAAQKAANRRKLNEEVEDLKQHLEIVPDKDDDVYTEATPLARKVPVVDYEIMHFNNKPHYKIIRADV</sequence>
<evidence type="ECO:0000256" key="1">
    <source>
        <dbReference type="SAM" id="Coils"/>
    </source>
</evidence>
<dbReference type="EMBL" id="BKCJ011186662">
    <property type="protein sequence ID" value="GFD00722.1"/>
    <property type="molecule type" value="Genomic_DNA"/>
</dbReference>
<feature type="non-terminal residue" evidence="3">
    <location>
        <position position="174"/>
    </location>
</feature>
<evidence type="ECO:0000256" key="2">
    <source>
        <dbReference type="SAM" id="MobiDB-lite"/>
    </source>
</evidence>
<protein>
    <submittedName>
        <fullName evidence="3">Uncharacterized protein</fullName>
    </submittedName>
</protein>
<accession>A0A699SRR2</accession>
<reference evidence="3" key="1">
    <citation type="journal article" date="2019" name="Sci. Rep.">
        <title>Draft genome of Tanacetum cinerariifolium, the natural source of mosquito coil.</title>
        <authorList>
            <person name="Yamashiro T."/>
            <person name="Shiraishi A."/>
            <person name="Satake H."/>
            <person name="Nakayama K."/>
        </authorList>
    </citation>
    <scope>NUCLEOTIDE SEQUENCE</scope>
</reference>
<feature type="region of interest" description="Disordered" evidence="2">
    <location>
        <begin position="30"/>
        <end position="73"/>
    </location>
</feature>
<proteinExistence type="predicted"/>
<feature type="coiled-coil region" evidence="1">
    <location>
        <begin position="102"/>
        <end position="129"/>
    </location>
</feature>
<organism evidence="3">
    <name type="scientific">Tanacetum cinerariifolium</name>
    <name type="common">Dalmatian daisy</name>
    <name type="synonym">Chrysanthemum cinerariifolium</name>
    <dbReference type="NCBI Taxonomy" id="118510"/>
    <lineage>
        <taxon>Eukaryota</taxon>
        <taxon>Viridiplantae</taxon>
        <taxon>Streptophyta</taxon>
        <taxon>Embryophyta</taxon>
        <taxon>Tracheophyta</taxon>
        <taxon>Spermatophyta</taxon>
        <taxon>Magnoliopsida</taxon>
        <taxon>eudicotyledons</taxon>
        <taxon>Gunneridae</taxon>
        <taxon>Pentapetalae</taxon>
        <taxon>asterids</taxon>
        <taxon>campanulids</taxon>
        <taxon>Asterales</taxon>
        <taxon>Asteraceae</taxon>
        <taxon>Asteroideae</taxon>
        <taxon>Anthemideae</taxon>
        <taxon>Anthemidinae</taxon>
        <taxon>Tanacetum</taxon>
    </lineage>
</organism>